<reference evidence="2 3" key="1">
    <citation type="journal article" date="2018" name="Mol. Biol. Evol.">
        <title>Broad Genomic Sampling Reveals a Smut Pathogenic Ancestry of the Fungal Clade Ustilaginomycotina.</title>
        <authorList>
            <person name="Kijpornyongpan T."/>
            <person name="Mondo S.J."/>
            <person name="Barry K."/>
            <person name="Sandor L."/>
            <person name="Lee J."/>
            <person name="Lipzen A."/>
            <person name="Pangilinan J."/>
            <person name="LaButti K."/>
            <person name="Hainaut M."/>
            <person name="Henrissat B."/>
            <person name="Grigoriev I.V."/>
            <person name="Spatafora J.W."/>
            <person name="Aime M.C."/>
        </authorList>
    </citation>
    <scope>NUCLEOTIDE SEQUENCE [LARGE SCALE GENOMIC DNA]</scope>
    <source>
        <strain evidence="2 3">MCA 5214</strain>
    </source>
</reference>
<gene>
    <name evidence="2" type="ORF">BDZ90DRAFT_107559</name>
</gene>
<organism evidence="2 3">
    <name type="scientific">Jaminaea rosea</name>
    <dbReference type="NCBI Taxonomy" id="1569628"/>
    <lineage>
        <taxon>Eukaryota</taxon>
        <taxon>Fungi</taxon>
        <taxon>Dikarya</taxon>
        <taxon>Basidiomycota</taxon>
        <taxon>Ustilaginomycotina</taxon>
        <taxon>Exobasidiomycetes</taxon>
        <taxon>Microstromatales</taxon>
        <taxon>Microstromatales incertae sedis</taxon>
        <taxon>Jaminaea</taxon>
    </lineage>
</organism>
<dbReference type="RefSeq" id="XP_025364002.1">
    <property type="nucleotide sequence ID" value="XM_025503203.1"/>
</dbReference>
<feature type="region of interest" description="Disordered" evidence="1">
    <location>
        <begin position="1"/>
        <end position="22"/>
    </location>
</feature>
<evidence type="ECO:0000256" key="1">
    <source>
        <dbReference type="SAM" id="MobiDB-lite"/>
    </source>
</evidence>
<name>A0A316UVS5_9BASI</name>
<sequence length="249" mass="26687">MEDDDLEDSDDEDEDDGQKQVGTEFSVIRALASSNAAEALEDLLDIDAAAFPRGDALSRALLPAKSSIISDGQDTDGADEAVEDPGTSSLPATKFIDGKQWELKRYGSGRYYESPDGSSREYVAFARPQPSPLKDAETVLAGAKRFVLAAANGRIDLGTTTSGVAWQQGAARDRVKRWLDGGYFKLTPFFEQLLNDVGSGKSDVWEASYFEAKAGQSLSPPFAATQPPSAAGSASKDGVYGRIVFRSNR</sequence>
<evidence type="ECO:0000313" key="3">
    <source>
        <dbReference type="Proteomes" id="UP000245884"/>
    </source>
</evidence>
<proteinExistence type="predicted"/>
<evidence type="ECO:0000313" key="2">
    <source>
        <dbReference type="EMBL" id="PWN29390.1"/>
    </source>
</evidence>
<feature type="compositionally biased region" description="Acidic residues" evidence="1">
    <location>
        <begin position="1"/>
        <end position="16"/>
    </location>
</feature>
<dbReference type="EMBL" id="KZ819663">
    <property type="protein sequence ID" value="PWN29390.1"/>
    <property type="molecule type" value="Genomic_DNA"/>
</dbReference>
<dbReference type="Proteomes" id="UP000245884">
    <property type="component" value="Unassembled WGS sequence"/>
</dbReference>
<protein>
    <submittedName>
        <fullName evidence="2">Uncharacterized protein</fullName>
    </submittedName>
</protein>
<feature type="region of interest" description="Disordered" evidence="1">
    <location>
        <begin position="68"/>
        <end position="93"/>
    </location>
</feature>
<dbReference type="GeneID" id="37025026"/>
<keyword evidence="3" id="KW-1185">Reference proteome</keyword>
<feature type="compositionally biased region" description="Acidic residues" evidence="1">
    <location>
        <begin position="73"/>
        <end position="83"/>
    </location>
</feature>
<accession>A0A316UVS5</accession>
<dbReference type="AlphaFoldDB" id="A0A316UVS5"/>